<evidence type="ECO:0000256" key="5">
    <source>
        <dbReference type="SAM" id="MobiDB-lite"/>
    </source>
</evidence>
<sequence length="348" mass="41309">MKSEDLVKSNEGPRQPPKKHHMTTSWPFKPRYTWNILMWYVWLLHVLPDLEVPNPPKLPKSAKVPFLAEYKQWLWILPRALVPFAIHRAYYEYNDGKAWSPLMAHVFFGYAFQVYAVICIRKMNDLAARYGYFDSEVKRDGVPDVYVTKIFISLVFVVFFRLFLGMFLFYDPYEKPTLSPWLPVYIFAYAVVLDFWFYVYHRAMHDIPWLWKYHRVHHLTKHPNPILSAFADVEQEIGDNLLVPLLTSITLRPDFTTWFIVQAFVVYTETMGHSGIRAYIPAPATGYILRHLGLEICVEDHDKHHSRGWRKSFNYGKQTRIWDTLFGTARPREESRDDNIDWNHPVSF</sequence>
<accession>A0A316YR14</accession>
<dbReference type="GO" id="GO:0008610">
    <property type="term" value="P:lipid biosynthetic process"/>
    <property type="evidence" value="ECO:0007669"/>
    <property type="project" value="InterPro"/>
</dbReference>
<reference evidence="8 9" key="1">
    <citation type="journal article" date="2018" name="Mol. Biol. Evol.">
        <title>Broad Genomic Sampling Reveals a Smut Pathogenic Ancestry of the Fungal Clade Ustilaginomycotina.</title>
        <authorList>
            <person name="Kijpornyongpan T."/>
            <person name="Mondo S.J."/>
            <person name="Barry K."/>
            <person name="Sandor L."/>
            <person name="Lee J."/>
            <person name="Lipzen A."/>
            <person name="Pangilinan J."/>
            <person name="LaButti K."/>
            <person name="Hainaut M."/>
            <person name="Henrissat B."/>
            <person name="Grigoriev I.V."/>
            <person name="Spatafora J.W."/>
            <person name="Aime M.C."/>
        </authorList>
    </citation>
    <scope>NUCLEOTIDE SEQUENCE [LARGE SCALE GENOMIC DNA]</scope>
    <source>
        <strain evidence="8 9">MCA 4198</strain>
    </source>
</reference>
<evidence type="ECO:0000256" key="2">
    <source>
        <dbReference type="ARBA" id="ARBA00022692"/>
    </source>
</evidence>
<dbReference type="PANTHER" id="PTHR11863">
    <property type="entry name" value="STEROL DESATURASE"/>
    <property type="match status" value="1"/>
</dbReference>
<feature type="transmembrane region" description="Helical" evidence="6">
    <location>
        <begin position="182"/>
        <end position="200"/>
    </location>
</feature>
<protein>
    <recommendedName>
        <fullName evidence="7">Fatty acid hydroxylase domain-containing protein</fullName>
    </recommendedName>
</protein>
<dbReference type="Proteomes" id="UP000245768">
    <property type="component" value="Unassembled WGS sequence"/>
</dbReference>
<feature type="transmembrane region" description="Helical" evidence="6">
    <location>
        <begin position="146"/>
        <end position="170"/>
    </location>
</feature>
<dbReference type="RefSeq" id="XP_025378869.1">
    <property type="nucleotide sequence ID" value="XM_025523459.1"/>
</dbReference>
<keyword evidence="2 6" id="KW-0812">Transmembrane</keyword>
<evidence type="ECO:0000313" key="8">
    <source>
        <dbReference type="EMBL" id="PWN91671.1"/>
    </source>
</evidence>
<comment type="subcellular location">
    <subcellularLocation>
        <location evidence="1">Membrane</location>
    </subcellularLocation>
</comment>
<keyword evidence="9" id="KW-1185">Reference proteome</keyword>
<proteinExistence type="predicted"/>
<dbReference type="GO" id="GO:0005506">
    <property type="term" value="F:iron ion binding"/>
    <property type="evidence" value="ECO:0007669"/>
    <property type="project" value="InterPro"/>
</dbReference>
<feature type="domain" description="Fatty acid hydroxylase" evidence="7">
    <location>
        <begin position="187"/>
        <end position="328"/>
    </location>
</feature>
<evidence type="ECO:0000313" key="9">
    <source>
        <dbReference type="Proteomes" id="UP000245768"/>
    </source>
</evidence>
<dbReference type="InParanoid" id="A0A316YR14"/>
<dbReference type="InterPro" id="IPR050307">
    <property type="entry name" value="Sterol_Desaturase_Related"/>
</dbReference>
<dbReference type="GeneID" id="37045375"/>
<evidence type="ECO:0000256" key="4">
    <source>
        <dbReference type="ARBA" id="ARBA00023136"/>
    </source>
</evidence>
<dbReference type="Pfam" id="PF04116">
    <property type="entry name" value="FA_hydroxylase"/>
    <property type="match status" value="1"/>
</dbReference>
<feature type="transmembrane region" description="Helical" evidence="6">
    <location>
        <begin position="102"/>
        <end position="120"/>
    </location>
</feature>
<name>A0A316YR14_9BASI</name>
<dbReference type="EMBL" id="KZ819635">
    <property type="protein sequence ID" value="PWN91671.1"/>
    <property type="molecule type" value="Genomic_DNA"/>
</dbReference>
<dbReference type="GO" id="GO:0016020">
    <property type="term" value="C:membrane"/>
    <property type="evidence" value="ECO:0007669"/>
    <property type="project" value="UniProtKB-SubCell"/>
</dbReference>
<evidence type="ECO:0000256" key="1">
    <source>
        <dbReference type="ARBA" id="ARBA00004370"/>
    </source>
</evidence>
<feature type="region of interest" description="Disordered" evidence="5">
    <location>
        <begin position="1"/>
        <end position="23"/>
    </location>
</feature>
<dbReference type="GO" id="GO:0016491">
    <property type="term" value="F:oxidoreductase activity"/>
    <property type="evidence" value="ECO:0007669"/>
    <property type="project" value="InterPro"/>
</dbReference>
<dbReference type="OrthoDB" id="6354873at2759"/>
<keyword evidence="4 6" id="KW-0472">Membrane</keyword>
<dbReference type="InterPro" id="IPR006694">
    <property type="entry name" value="Fatty_acid_hydroxylase"/>
</dbReference>
<gene>
    <name evidence="8" type="ORF">FA10DRAFT_278434</name>
</gene>
<keyword evidence="3 6" id="KW-1133">Transmembrane helix</keyword>
<evidence type="ECO:0000256" key="3">
    <source>
        <dbReference type="ARBA" id="ARBA00022989"/>
    </source>
</evidence>
<evidence type="ECO:0000259" key="7">
    <source>
        <dbReference type="Pfam" id="PF04116"/>
    </source>
</evidence>
<organism evidence="8 9">
    <name type="scientific">Acaromyces ingoldii</name>
    <dbReference type="NCBI Taxonomy" id="215250"/>
    <lineage>
        <taxon>Eukaryota</taxon>
        <taxon>Fungi</taxon>
        <taxon>Dikarya</taxon>
        <taxon>Basidiomycota</taxon>
        <taxon>Ustilaginomycotina</taxon>
        <taxon>Exobasidiomycetes</taxon>
        <taxon>Exobasidiales</taxon>
        <taxon>Cryptobasidiaceae</taxon>
        <taxon>Acaromyces</taxon>
    </lineage>
</organism>
<dbReference type="AlphaFoldDB" id="A0A316YR14"/>
<dbReference type="STRING" id="215250.A0A316YR14"/>
<evidence type="ECO:0000256" key="6">
    <source>
        <dbReference type="SAM" id="Phobius"/>
    </source>
</evidence>